<sequence length="217" mass="24375">MTGALCIFEVIWKTRNEVIHNGHLVPITVAIRDACRRLNDHLVCKIDRHLKHATVLTPSEGWMTCCTDVTIGLDHSVGAAIFRDSKNHIWSVVADRFSTTNSALAEALMLVCAVKHAVRLELTCVNFFSDNESAVTNISETQGVQRCIDLDGISAQFRSCSTQLRLWKLKHISRKENFMAYNVAKWAKLNVAVGDIDVNYVDPLVFDDYKEWNPDAG</sequence>
<reference evidence="2" key="2">
    <citation type="submission" date="2021-03" db="UniProtKB">
        <authorList>
            <consortium name="EnsemblPlants"/>
        </authorList>
    </citation>
    <scope>IDENTIFICATION</scope>
</reference>
<protein>
    <recommendedName>
        <fullName evidence="1">RNase H type-1 domain-containing protein</fullName>
    </recommendedName>
</protein>
<feature type="domain" description="RNase H type-1" evidence="1">
    <location>
        <begin position="74"/>
        <end position="187"/>
    </location>
</feature>
<dbReference type="PANTHER" id="PTHR47074:SF11">
    <property type="entry name" value="REVERSE TRANSCRIPTASE-LIKE PROTEIN"/>
    <property type="match status" value="1"/>
</dbReference>
<dbReference type="Pfam" id="PF13456">
    <property type="entry name" value="RVT_3"/>
    <property type="match status" value="1"/>
</dbReference>
<keyword evidence="3" id="KW-1185">Reference proteome</keyword>
<proteinExistence type="predicted"/>
<organism evidence="2 3">
    <name type="scientific">Cannabis sativa</name>
    <name type="common">Hemp</name>
    <name type="synonym">Marijuana</name>
    <dbReference type="NCBI Taxonomy" id="3483"/>
    <lineage>
        <taxon>Eukaryota</taxon>
        <taxon>Viridiplantae</taxon>
        <taxon>Streptophyta</taxon>
        <taxon>Embryophyta</taxon>
        <taxon>Tracheophyta</taxon>
        <taxon>Spermatophyta</taxon>
        <taxon>Magnoliopsida</taxon>
        <taxon>eudicotyledons</taxon>
        <taxon>Gunneridae</taxon>
        <taxon>Pentapetalae</taxon>
        <taxon>rosids</taxon>
        <taxon>fabids</taxon>
        <taxon>Rosales</taxon>
        <taxon>Cannabaceae</taxon>
        <taxon>Cannabis</taxon>
    </lineage>
</organism>
<dbReference type="Proteomes" id="UP000596661">
    <property type="component" value="Chromosome 3"/>
</dbReference>
<dbReference type="Gramene" id="evm.model.03.1205">
    <property type="protein sequence ID" value="cds.evm.model.03.1205"/>
    <property type="gene ID" value="evm.TU.03.1205"/>
</dbReference>
<name>A0A803P4D7_CANSA</name>
<evidence type="ECO:0000313" key="3">
    <source>
        <dbReference type="Proteomes" id="UP000596661"/>
    </source>
</evidence>
<dbReference type="GO" id="GO:0004523">
    <property type="term" value="F:RNA-DNA hybrid ribonuclease activity"/>
    <property type="evidence" value="ECO:0007669"/>
    <property type="project" value="InterPro"/>
</dbReference>
<dbReference type="AlphaFoldDB" id="A0A803P4D7"/>
<accession>A0A803P4D7</accession>
<dbReference type="EnsemblPlants" id="evm.model.03.1205">
    <property type="protein sequence ID" value="cds.evm.model.03.1205"/>
    <property type="gene ID" value="evm.TU.03.1205"/>
</dbReference>
<dbReference type="PANTHER" id="PTHR47074">
    <property type="entry name" value="BNAC02G40300D PROTEIN"/>
    <property type="match status" value="1"/>
</dbReference>
<evidence type="ECO:0000259" key="1">
    <source>
        <dbReference type="Pfam" id="PF13456"/>
    </source>
</evidence>
<dbReference type="InterPro" id="IPR052929">
    <property type="entry name" value="RNase_H-like_EbsB-rel"/>
</dbReference>
<reference evidence="2" key="1">
    <citation type="submission" date="2018-11" db="EMBL/GenBank/DDBJ databases">
        <authorList>
            <person name="Grassa J C."/>
        </authorList>
    </citation>
    <scope>NUCLEOTIDE SEQUENCE [LARGE SCALE GENOMIC DNA]</scope>
</reference>
<dbReference type="Gene3D" id="3.30.420.10">
    <property type="entry name" value="Ribonuclease H-like superfamily/Ribonuclease H"/>
    <property type="match status" value="1"/>
</dbReference>
<dbReference type="EMBL" id="UZAU01000289">
    <property type="status" value="NOT_ANNOTATED_CDS"/>
    <property type="molecule type" value="Genomic_DNA"/>
</dbReference>
<dbReference type="GO" id="GO:0003676">
    <property type="term" value="F:nucleic acid binding"/>
    <property type="evidence" value="ECO:0007669"/>
    <property type="project" value="InterPro"/>
</dbReference>
<dbReference type="InterPro" id="IPR036397">
    <property type="entry name" value="RNaseH_sf"/>
</dbReference>
<evidence type="ECO:0000313" key="2">
    <source>
        <dbReference type="EnsemblPlants" id="cds.evm.model.03.1205"/>
    </source>
</evidence>
<dbReference type="InterPro" id="IPR002156">
    <property type="entry name" value="RNaseH_domain"/>
</dbReference>